<evidence type="ECO:0000313" key="2">
    <source>
        <dbReference type="EMBL" id="RNM40832.1"/>
    </source>
</evidence>
<dbReference type="Proteomes" id="UP000253817">
    <property type="component" value="Unassembled WGS sequence"/>
</dbReference>
<dbReference type="InterPro" id="IPR051454">
    <property type="entry name" value="RNA/ubiquinone_mod_enzymes"/>
</dbReference>
<reference evidence="4" key="2">
    <citation type="submission" date="2018-05" db="EMBL/GenBank/DDBJ databases">
        <title>Genome Sequencing of selected type strains of the family Eggerthellaceae.</title>
        <authorList>
            <person name="Danylec N."/>
            <person name="Stoll D.A."/>
            <person name="Doetsch A."/>
            <person name="Huch M."/>
        </authorList>
    </citation>
    <scope>NUCLEOTIDE SEQUENCE [LARGE SCALE GENOMIC DNA]</scope>
    <source>
        <strain evidence="4">DSM 16107</strain>
    </source>
</reference>
<dbReference type="AlphaFoldDB" id="A0A3N0IWY9"/>
<evidence type="ECO:0000313" key="3">
    <source>
        <dbReference type="Proteomes" id="UP000253817"/>
    </source>
</evidence>
<dbReference type="OrthoDB" id="1983353at2"/>
<evidence type="ECO:0000313" key="1">
    <source>
        <dbReference type="EMBL" id="RDB65450.1"/>
    </source>
</evidence>
<dbReference type="RefSeq" id="WP_114547653.1">
    <property type="nucleotide sequence ID" value="NZ_PPTT01000037.1"/>
</dbReference>
<proteinExistence type="predicted"/>
<dbReference type="Proteomes" id="UP000270112">
    <property type="component" value="Unassembled WGS sequence"/>
</dbReference>
<dbReference type="InterPro" id="IPR001539">
    <property type="entry name" value="Peptidase_U32"/>
</dbReference>
<dbReference type="EMBL" id="PPTT01000037">
    <property type="protein sequence ID" value="RDB65450.1"/>
    <property type="molecule type" value="Genomic_DNA"/>
</dbReference>
<organism evidence="2 4">
    <name type="scientific">Eggerthella sinensis</name>
    <dbReference type="NCBI Taxonomy" id="242230"/>
    <lineage>
        <taxon>Bacteria</taxon>
        <taxon>Bacillati</taxon>
        <taxon>Actinomycetota</taxon>
        <taxon>Coriobacteriia</taxon>
        <taxon>Eggerthellales</taxon>
        <taxon>Eggerthellaceae</taxon>
        <taxon>Eggerthella</taxon>
    </lineage>
</organism>
<comment type="caution">
    <text evidence="2">The sequence shown here is derived from an EMBL/GenBank/DDBJ whole genome shotgun (WGS) entry which is preliminary data.</text>
</comment>
<sequence length="322" mass="35913">MKPLVPVNDRAYLQRYAQAGGEEFYLGFHDDAWRDRFGEAADLNRMTGFGRTANPYTFDEALAIVEEVRALGKRAYVTFNANAYAQEQLDFLFGYFERLHEAGAAGVIVSVPEAVQPAADCGLAVVASTMCGVYNADIARFYRRLGCTRVIIPRDVSLDEIEAIVQAAPGVEYEAFVMRNGCVFADGLCLGRHIEGRNALCWDVRHARREHYVAGPGAAELDRALRENAQAYERFHHTACGLCALYRLMRAGVTTAKIVGRSDDSTYILRDIEAVVRNAAIARTCASEQEYLERMRVPPERARDCADALACYYPEVRFPAVR</sequence>
<dbReference type="EMBL" id="QICC01000061">
    <property type="protein sequence ID" value="RNM40832.1"/>
    <property type="molecule type" value="Genomic_DNA"/>
</dbReference>
<reference evidence="2" key="3">
    <citation type="journal article" date="2019" name="Microbiol. Resour. Announc.">
        <title>Draft Genome Sequences of Type Strains of Gordonibacter faecihominis, Paraeggerthella hongkongensis, Parvibacter caecicola,Slackia equolifaciens, Slackia faecicanis, and Slackia isoflavoniconvertens.</title>
        <authorList>
            <person name="Danylec N."/>
            <person name="Stoll D.A."/>
            <person name="Dotsch A."/>
            <person name="Huch M."/>
        </authorList>
    </citation>
    <scope>NUCLEOTIDE SEQUENCE</scope>
    <source>
        <strain evidence="2">DSM 16107</strain>
    </source>
</reference>
<dbReference type="PANTHER" id="PTHR30217:SF10">
    <property type="entry name" value="23S RRNA 5-HYDROXYCYTIDINE C2501 SYNTHASE"/>
    <property type="match status" value="1"/>
</dbReference>
<reference evidence="1 3" key="1">
    <citation type="journal article" date="2018" name="Elife">
        <title>Discovery and characterization of a prevalent human gut bacterial enzyme sufficient for the inactivation of a family of plant toxins.</title>
        <authorList>
            <person name="Koppel N."/>
            <person name="Bisanz J.E."/>
            <person name="Pandelia M.E."/>
            <person name="Turnbaugh P.J."/>
            <person name="Balskus E.P."/>
        </authorList>
    </citation>
    <scope>NUCLEOTIDE SEQUENCE [LARGE SCALE GENOMIC DNA]</scope>
    <source>
        <strain evidence="1 3">DSM 16107</strain>
    </source>
</reference>
<dbReference type="Pfam" id="PF01136">
    <property type="entry name" value="Peptidase_U32"/>
    <property type="match status" value="1"/>
</dbReference>
<protein>
    <submittedName>
        <fullName evidence="2">Peptidase U32</fullName>
    </submittedName>
</protein>
<keyword evidence="3" id="KW-1185">Reference proteome</keyword>
<gene>
    <name evidence="1" type="ORF">C1876_15645</name>
    <name evidence="2" type="ORF">DMP09_12445</name>
</gene>
<evidence type="ECO:0000313" key="4">
    <source>
        <dbReference type="Proteomes" id="UP000270112"/>
    </source>
</evidence>
<accession>A0A3N0IWY9</accession>
<dbReference type="PANTHER" id="PTHR30217">
    <property type="entry name" value="PEPTIDASE U32 FAMILY"/>
    <property type="match status" value="1"/>
</dbReference>
<name>A0A3N0IWY9_9ACTN</name>